<sequence length="49" mass="5663">MSNFSKANLCETCCFLQCKELPSDNTFFQTEFLTKVALRSDACWAMECR</sequence>
<dbReference type="EMBL" id="GBXM01021467">
    <property type="protein sequence ID" value="JAH87110.1"/>
    <property type="molecule type" value="Transcribed_RNA"/>
</dbReference>
<reference evidence="1" key="2">
    <citation type="journal article" date="2015" name="Fish Shellfish Immunol.">
        <title>Early steps in the European eel (Anguilla anguilla)-Vibrio vulnificus interaction in the gills: Role of the RtxA13 toxin.</title>
        <authorList>
            <person name="Callol A."/>
            <person name="Pajuelo D."/>
            <person name="Ebbesson L."/>
            <person name="Teles M."/>
            <person name="MacKenzie S."/>
            <person name="Amaro C."/>
        </authorList>
    </citation>
    <scope>NUCLEOTIDE SEQUENCE</scope>
</reference>
<reference evidence="1" key="1">
    <citation type="submission" date="2014-11" db="EMBL/GenBank/DDBJ databases">
        <authorList>
            <person name="Amaro Gonzalez C."/>
        </authorList>
    </citation>
    <scope>NUCLEOTIDE SEQUENCE</scope>
</reference>
<accession>A0A0E9WC02</accession>
<organism evidence="1">
    <name type="scientific">Anguilla anguilla</name>
    <name type="common">European freshwater eel</name>
    <name type="synonym">Muraena anguilla</name>
    <dbReference type="NCBI Taxonomy" id="7936"/>
    <lineage>
        <taxon>Eukaryota</taxon>
        <taxon>Metazoa</taxon>
        <taxon>Chordata</taxon>
        <taxon>Craniata</taxon>
        <taxon>Vertebrata</taxon>
        <taxon>Euteleostomi</taxon>
        <taxon>Actinopterygii</taxon>
        <taxon>Neopterygii</taxon>
        <taxon>Teleostei</taxon>
        <taxon>Anguilliformes</taxon>
        <taxon>Anguillidae</taxon>
        <taxon>Anguilla</taxon>
    </lineage>
</organism>
<protein>
    <submittedName>
        <fullName evidence="1">Uncharacterized protein</fullName>
    </submittedName>
</protein>
<proteinExistence type="predicted"/>
<name>A0A0E9WC02_ANGAN</name>
<evidence type="ECO:0000313" key="1">
    <source>
        <dbReference type="EMBL" id="JAH87110.1"/>
    </source>
</evidence>
<dbReference type="AlphaFoldDB" id="A0A0E9WC02"/>